<sequence length="325" mass="38503">MSNELLLSIIVPIFNTEHYLAECLDSLLSQGITDYEIICINDGSTDNSLEILEKYSECYPFIRVFNQCNKGLSVTRNRGINLAKGKYIYFMDSDDVLEENSLIYIIDQMEQKNLDLYVFDAESFLDDSVKEDLEIIRYDKSQSYGIYETGVCLFEELVKDRVFSPSACLYIIRRGVLINTKLHFIEDILHEDEAFTVEAFLFSARSMHENKFFFKRRIRSDSIMTRKRTVKNFEGYYAVFKRLNQYKSYSIGVRKRIAIIYNSMVDIYLELNNFEQNNVYLQYVDAVNQAKENRYYTLTTWLKHKNSITRWVYEILIFLKNKLMN</sequence>
<evidence type="ECO:0000313" key="3">
    <source>
        <dbReference type="Proteomes" id="UP000263232"/>
    </source>
</evidence>
<feature type="domain" description="Glycosyltransferase 2-like" evidence="1">
    <location>
        <begin position="8"/>
        <end position="130"/>
    </location>
</feature>
<evidence type="ECO:0000313" key="2">
    <source>
        <dbReference type="EMBL" id="AXY25304.1"/>
    </source>
</evidence>
<dbReference type="Pfam" id="PF00535">
    <property type="entry name" value="Glycos_transf_2"/>
    <property type="match status" value="1"/>
</dbReference>
<name>A0A347WJP7_9LACT</name>
<organism evidence="2 3">
    <name type="scientific">Suicoccus acidiformans</name>
    <dbReference type="NCBI Taxonomy" id="2036206"/>
    <lineage>
        <taxon>Bacteria</taxon>
        <taxon>Bacillati</taxon>
        <taxon>Bacillota</taxon>
        <taxon>Bacilli</taxon>
        <taxon>Lactobacillales</taxon>
        <taxon>Aerococcaceae</taxon>
        <taxon>Suicoccus</taxon>
    </lineage>
</organism>
<dbReference type="GO" id="GO:0016758">
    <property type="term" value="F:hexosyltransferase activity"/>
    <property type="evidence" value="ECO:0007669"/>
    <property type="project" value="UniProtKB-ARBA"/>
</dbReference>
<dbReference type="CDD" id="cd00761">
    <property type="entry name" value="Glyco_tranf_GTA_type"/>
    <property type="match status" value="1"/>
</dbReference>
<dbReference type="Proteomes" id="UP000263232">
    <property type="component" value="Chromosome"/>
</dbReference>
<dbReference type="Gene3D" id="3.90.550.10">
    <property type="entry name" value="Spore Coat Polysaccharide Biosynthesis Protein SpsA, Chain A"/>
    <property type="match status" value="1"/>
</dbReference>
<dbReference type="PANTHER" id="PTHR22916">
    <property type="entry name" value="GLYCOSYLTRANSFERASE"/>
    <property type="match status" value="1"/>
</dbReference>
<dbReference type="KEGG" id="abae:CL176_04435"/>
<reference evidence="2 3" key="1">
    <citation type="submission" date="2017-09" db="EMBL/GenBank/DDBJ databases">
        <title>Complete genome sequence of Oxytococcus suis strain ZY16052.</title>
        <authorList>
            <person name="Li F."/>
        </authorList>
    </citation>
    <scope>NUCLEOTIDE SEQUENCE [LARGE SCALE GENOMIC DNA]</scope>
    <source>
        <strain evidence="2 3">ZY16052</strain>
    </source>
</reference>
<dbReference type="InterPro" id="IPR001173">
    <property type="entry name" value="Glyco_trans_2-like"/>
</dbReference>
<protein>
    <submittedName>
        <fullName evidence="2">Glycosyl transferase family A</fullName>
    </submittedName>
</protein>
<dbReference type="InterPro" id="IPR029044">
    <property type="entry name" value="Nucleotide-diphossugar_trans"/>
</dbReference>
<evidence type="ECO:0000259" key="1">
    <source>
        <dbReference type="Pfam" id="PF00535"/>
    </source>
</evidence>
<dbReference type="SUPFAM" id="SSF53448">
    <property type="entry name" value="Nucleotide-diphospho-sugar transferases"/>
    <property type="match status" value="1"/>
</dbReference>
<keyword evidence="3" id="KW-1185">Reference proteome</keyword>
<keyword evidence="2" id="KW-0808">Transferase</keyword>
<proteinExistence type="predicted"/>
<dbReference type="RefSeq" id="WP_118990217.1">
    <property type="nucleotide sequence ID" value="NZ_CP023434.1"/>
</dbReference>
<dbReference type="OrthoDB" id="396512at2"/>
<accession>A0A347WJP7</accession>
<dbReference type="EMBL" id="CP023434">
    <property type="protein sequence ID" value="AXY25304.1"/>
    <property type="molecule type" value="Genomic_DNA"/>
</dbReference>
<dbReference type="PANTHER" id="PTHR22916:SF3">
    <property type="entry name" value="UDP-GLCNAC:BETAGAL BETA-1,3-N-ACETYLGLUCOSAMINYLTRANSFERASE-LIKE PROTEIN 1"/>
    <property type="match status" value="1"/>
</dbReference>
<dbReference type="AlphaFoldDB" id="A0A347WJP7"/>
<gene>
    <name evidence="2" type="ORF">CL176_04435</name>
</gene>